<evidence type="ECO:0000256" key="10">
    <source>
        <dbReference type="ARBA" id="ARBA00022840"/>
    </source>
</evidence>
<evidence type="ECO:0000256" key="2">
    <source>
        <dbReference type="ARBA" id="ARBA00010214"/>
    </source>
</evidence>
<evidence type="ECO:0000256" key="7">
    <source>
        <dbReference type="ARBA" id="ARBA00022695"/>
    </source>
</evidence>
<keyword evidence="7 13" id="KW-0548">Nucleotidyltransferase</keyword>
<comment type="pathway">
    <text evidence="1">Cofactor biosynthesis; FAD biosynthesis; FAD from FMN: step 1/1.</text>
</comment>
<evidence type="ECO:0000256" key="11">
    <source>
        <dbReference type="ARBA" id="ARBA00049494"/>
    </source>
</evidence>
<dbReference type="PANTHER" id="PTHR22749:SF6">
    <property type="entry name" value="RIBOFLAVIN KINASE"/>
    <property type="match status" value="1"/>
</dbReference>
<dbReference type="GO" id="GO:0016301">
    <property type="term" value="F:kinase activity"/>
    <property type="evidence" value="ECO:0007669"/>
    <property type="project" value="UniProtKB-KW"/>
</dbReference>
<keyword evidence="10" id="KW-0067">ATP-binding</keyword>
<evidence type="ECO:0000256" key="4">
    <source>
        <dbReference type="ARBA" id="ARBA00022630"/>
    </source>
</evidence>
<dbReference type="SUPFAM" id="SSF52374">
    <property type="entry name" value="Nucleotidylyl transferase"/>
    <property type="match status" value="1"/>
</dbReference>
<comment type="caution">
    <text evidence="13">The sequence shown here is derived from an EMBL/GenBank/DDBJ whole genome shotgun (WGS) entry which is preliminary data.</text>
</comment>
<dbReference type="InterPro" id="IPR023468">
    <property type="entry name" value="Riboflavin_kinase"/>
</dbReference>
<dbReference type="Pfam" id="PF06574">
    <property type="entry name" value="FAD_syn"/>
    <property type="match status" value="1"/>
</dbReference>
<dbReference type="Gene3D" id="3.40.50.620">
    <property type="entry name" value="HUPs"/>
    <property type="match status" value="1"/>
</dbReference>
<evidence type="ECO:0000256" key="9">
    <source>
        <dbReference type="ARBA" id="ARBA00022827"/>
    </source>
</evidence>
<evidence type="ECO:0000256" key="6">
    <source>
        <dbReference type="ARBA" id="ARBA00022679"/>
    </source>
</evidence>
<dbReference type="EC" id="2.7.7.2" evidence="3"/>
<keyword evidence="14" id="KW-1185">Reference proteome</keyword>
<organism evidence="13 14">
    <name type="scientific">Evansella vedderi</name>
    <dbReference type="NCBI Taxonomy" id="38282"/>
    <lineage>
        <taxon>Bacteria</taxon>
        <taxon>Bacillati</taxon>
        <taxon>Bacillota</taxon>
        <taxon>Bacilli</taxon>
        <taxon>Bacillales</taxon>
        <taxon>Bacillaceae</taxon>
        <taxon>Evansella</taxon>
    </lineage>
</organism>
<keyword evidence="13" id="KW-0418">Kinase</keyword>
<keyword evidence="6" id="KW-0808">Transferase</keyword>
<evidence type="ECO:0000256" key="1">
    <source>
        <dbReference type="ARBA" id="ARBA00004726"/>
    </source>
</evidence>
<evidence type="ECO:0000256" key="3">
    <source>
        <dbReference type="ARBA" id="ARBA00012393"/>
    </source>
</evidence>
<keyword evidence="9" id="KW-0274">FAD</keyword>
<evidence type="ECO:0000256" key="8">
    <source>
        <dbReference type="ARBA" id="ARBA00022741"/>
    </source>
</evidence>
<evidence type="ECO:0000256" key="5">
    <source>
        <dbReference type="ARBA" id="ARBA00022643"/>
    </source>
</evidence>
<name>A0ABT9ZNK4_9BACI</name>
<dbReference type="CDD" id="cd02064">
    <property type="entry name" value="FAD_synthetase_N"/>
    <property type="match status" value="1"/>
</dbReference>
<reference evidence="13 14" key="1">
    <citation type="submission" date="2023-07" db="EMBL/GenBank/DDBJ databases">
        <title>Genomic Encyclopedia of Type Strains, Phase IV (KMG-IV): sequencing the most valuable type-strain genomes for metagenomic binning, comparative biology and taxonomic classification.</title>
        <authorList>
            <person name="Goeker M."/>
        </authorList>
    </citation>
    <scope>NUCLEOTIDE SEQUENCE [LARGE SCALE GENOMIC DNA]</scope>
    <source>
        <strain evidence="13 14">DSM 9768</strain>
    </source>
</reference>
<comment type="catalytic activity">
    <reaction evidence="11">
        <text>FMN + ATP + H(+) = FAD + diphosphate</text>
        <dbReference type="Rhea" id="RHEA:17237"/>
        <dbReference type="ChEBI" id="CHEBI:15378"/>
        <dbReference type="ChEBI" id="CHEBI:30616"/>
        <dbReference type="ChEBI" id="CHEBI:33019"/>
        <dbReference type="ChEBI" id="CHEBI:57692"/>
        <dbReference type="ChEBI" id="CHEBI:58210"/>
        <dbReference type="EC" id="2.7.7.2"/>
    </reaction>
</comment>
<dbReference type="InterPro" id="IPR015864">
    <property type="entry name" value="FAD_synthase"/>
</dbReference>
<feature type="domain" description="FAD synthetase" evidence="12">
    <location>
        <begin position="13"/>
        <end position="155"/>
    </location>
</feature>
<comment type="similarity">
    <text evidence="2">Belongs to the RibF family.</text>
</comment>
<sequence length="178" mass="20299">MIIYDAGDLHLPASVLTIGSFDGIHKGHQTLLLKAKERANRLNAPFVVFTFDPPPKVFLTGCKQLMPLDDKLERLKEIGVDYVIIAKFNKAFMQKEVSEFIKEIHDLNPLEIWEGPNFLFGKNREGTIEVLRKHFDVNIVSLLICSQGKMISSSRIRELLKQGEIIEADRLLGDYTFK</sequence>
<dbReference type="PANTHER" id="PTHR22749">
    <property type="entry name" value="RIBOFLAVIN KINASE/FMN ADENYLYLTRANSFERASE"/>
    <property type="match status" value="1"/>
</dbReference>
<evidence type="ECO:0000313" key="14">
    <source>
        <dbReference type="Proteomes" id="UP001230005"/>
    </source>
</evidence>
<gene>
    <name evidence="13" type="ORF">J2S74_000184</name>
</gene>
<keyword evidence="4" id="KW-0285">Flavoprotein</keyword>
<dbReference type="EMBL" id="JAUSUG010000001">
    <property type="protein sequence ID" value="MDQ0252812.1"/>
    <property type="molecule type" value="Genomic_DNA"/>
</dbReference>
<evidence type="ECO:0000259" key="12">
    <source>
        <dbReference type="Pfam" id="PF06574"/>
    </source>
</evidence>
<accession>A0ABT9ZNK4</accession>
<dbReference type="Proteomes" id="UP001230005">
    <property type="component" value="Unassembled WGS sequence"/>
</dbReference>
<evidence type="ECO:0000313" key="13">
    <source>
        <dbReference type="EMBL" id="MDQ0252812.1"/>
    </source>
</evidence>
<dbReference type="NCBIfam" id="TIGR00125">
    <property type="entry name" value="cyt_tran_rel"/>
    <property type="match status" value="1"/>
</dbReference>
<dbReference type="GO" id="GO:0016779">
    <property type="term" value="F:nucleotidyltransferase activity"/>
    <property type="evidence" value="ECO:0007669"/>
    <property type="project" value="UniProtKB-KW"/>
</dbReference>
<keyword evidence="5" id="KW-0288">FMN</keyword>
<protein>
    <recommendedName>
        <fullName evidence="3">FAD synthase</fullName>
        <ecNumber evidence="3">2.7.7.2</ecNumber>
    </recommendedName>
</protein>
<dbReference type="RefSeq" id="WP_307320659.1">
    <property type="nucleotide sequence ID" value="NZ_JAUSUG010000001.1"/>
</dbReference>
<proteinExistence type="inferred from homology"/>
<keyword evidence="8" id="KW-0547">Nucleotide-binding</keyword>
<dbReference type="InterPro" id="IPR014729">
    <property type="entry name" value="Rossmann-like_a/b/a_fold"/>
</dbReference>
<dbReference type="InterPro" id="IPR004821">
    <property type="entry name" value="Cyt_trans-like"/>
</dbReference>